<feature type="transmembrane region" description="Helical" evidence="1">
    <location>
        <begin position="21"/>
        <end position="40"/>
    </location>
</feature>
<keyword evidence="1" id="KW-0812">Transmembrane</keyword>
<gene>
    <name evidence="2" type="ORF">I4I81_01455</name>
</gene>
<keyword evidence="1" id="KW-1133">Transmembrane helix</keyword>
<feature type="transmembrane region" description="Helical" evidence="1">
    <location>
        <begin position="155"/>
        <end position="175"/>
    </location>
</feature>
<dbReference type="Proteomes" id="UP000694287">
    <property type="component" value="Unassembled WGS sequence"/>
</dbReference>
<dbReference type="EMBL" id="JADQDK010000001">
    <property type="protein sequence ID" value="MBW0132924.1"/>
    <property type="molecule type" value="Genomic_DNA"/>
</dbReference>
<feature type="transmembrane region" description="Helical" evidence="1">
    <location>
        <begin position="182"/>
        <end position="204"/>
    </location>
</feature>
<sequence>MTVHAPAATPVDTTPVRRTPWPYAALVSGLAAGGSTFFLAQTPESFDGPPQATTGFLVERLADPGTVQAGGTLALVGLAASLVFLLGLTRFHARHAPRRGGLVEALRWTSIAFLGAGAVGVLLRYVAASGVPGGTDSAFYSPEAAVTLAVLADQAAFGAFLPGLAVMTVVGLLSVRDRVLPLGVGVVALVLAAASTAATVVLGLPYSAGLVWPLFAVVVGVAGLASRRPA</sequence>
<keyword evidence="1" id="KW-0472">Membrane</keyword>
<evidence type="ECO:0000313" key="3">
    <source>
        <dbReference type="Proteomes" id="UP000694287"/>
    </source>
</evidence>
<feature type="transmembrane region" description="Helical" evidence="1">
    <location>
        <begin position="210"/>
        <end position="226"/>
    </location>
</feature>
<proteinExistence type="predicted"/>
<feature type="transmembrane region" description="Helical" evidence="1">
    <location>
        <begin position="73"/>
        <end position="93"/>
    </location>
</feature>
<organism evidence="2 3">
    <name type="scientific">Pseudonocardia abyssalis</name>
    <dbReference type="NCBI Taxonomy" id="2792008"/>
    <lineage>
        <taxon>Bacteria</taxon>
        <taxon>Bacillati</taxon>
        <taxon>Actinomycetota</taxon>
        <taxon>Actinomycetes</taxon>
        <taxon>Pseudonocardiales</taxon>
        <taxon>Pseudonocardiaceae</taxon>
        <taxon>Pseudonocardia</taxon>
    </lineage>
</organism>
<name>A0ABS6UL21_9PSEU</name>
<feature type="transmembrane region" description="Helical" evidence="1">
    <location>
        <begin position="105"/>
        <end position="127"/>
    </location>
</feature>
<protein>
    <recommendedName>
        <fullName evidence="4">DUF4386 family protein</fullName>
    </recommendedName>
</protein>
<dbReference type="RefSeq" id="WP_218615741.1">
    <property type="nucleotide sequence ID" value="NZ_JADQDK010000001.1"/>
</dbReference>
<evidence type="ECO:0008006" key="4">
    <source>
        <dbReference type="Google" id="ProtNLM"/>
    </source>
</evidence>
<comment type="caution">
    <text evidence="2">The sequence shown here is derived from an EMBL/GenBank/DDBJ whole genome shotgun (WGS) entry which is preliminary data.</text>
</comment>
<evidence type="ECO:0000256" key="1">
    <source>
        <dbReference type="SAM" id="Phobius"/>
    </source>
</evidence>
<accession>A0ABS6UL21</accession>
<evidence type="ECO:0000313" key="2">
    <source>
        <dbReference type="EMBL" id="MBW0132924.1"/>
    </source>
</evidence>
<keyword evidence="3" id="KW-1185">Reference proteome</keyword>
<reference evidence="2 3" key="1">
    <citation type="submission" date="2020-11" db="EMBL/GenBank/DDBJ databases">
        <title>Pseudonocardia abyssalis sp. nov. and Pseudonocardia oceani sp. nov., description and phylogenomic analysis of two novel actinomycetes isolated from the deep Southern Ocean.</title>
        <authorList>
            <person name="Parra J."/>
        </authorList>
    </citation>
    <scope>NUCLEOTIDE SEQUENCE [LARGE SCALE GENOMIC DNA]</scope>
    <source>
        <strain evidence="2 3">KRD-168</strain>
    </source>
</reference>